<dbReference type="RefSeq" id="WP_120131787.1">
    <property type="nucleotide sequence ID" value="NZ_RAHH01000005.1"/>
</dbReference>
<evidence type="ECO:0000313" key="2">
    <source>
        <dbReference type="EMBL" id="RJT46102.1"/>
    </source>
</evidence>
<evidence type="ECO:0000259" key="1">
    <source>
        <dbReference type="PROSITE" id="PS50943"/>
    </source>
</evidence>
<gene>
    <name evidence="2" type="ORF">D6C13_05355</name>
</gene>
<reference evidence="2 3" key="1">
    <citation type="submission" date="2018-09" db="EMBL/GenBank/DDBJ databases">
        <authorList>
            <person name="Le Fleche-Mateos A."/>
        </authorList>
    </citation>
    <scope>NUCLEOTIDE SEQUENCE [LARGE SCALE GENOMIC DNA]</scope>
    <source>
        <strain evidence="2 3">DSM 27399</strain>
    </source>
</reference>
<keyword evidence="3" id="KW-1185">Reference proteome</keyword>
<accession>A0A419NCN4</accession>
<dbReference type="EMBL" id="RAHH01000005">
    <property type="protein sequence ID" value="RJT46102.1"/>
    <property type="molecule type" value="Genomic_DNA"/>
</dbReference>
<organism evidence="2 3">
    <name type="scientific">Rahnella woolbedingensis</name>
    <dbReference type="NCBI Taxonomy" id="1510574"/>
    <lineage>
        <taxon>Bacteria</taxon>
        <taxon>Pseudomonadati</taxon>
        <taxon>Pseudomonadota</taxon>
        <taxon>Gammaproteobacteria</taxon>
        <taxon>Enterobacterales</taxon>
        <taxon>Yersiniaceae</taxon>
        <taxon>Rahnella</taxon>
    </lineage>
</organism>
<feature type="domain" description="HTH cro/C1-type" evidence="1">
    <location>
        <begin position="6"/>
        <end position="64"/>
    </location>
</feature>
<dbReference type="PROSITE" id="PS50943">
    <property type="entry name" value="HTH_CROC1"/>
    <property type="match status" value="1"/>
</dbReference>
<dbReference type="Gene3D" id="1.10.260.40">
    <property type="entry name" value="lambda repressor-like DNA-binding domains"/>
    <property type="match status" value="1"/>
</dbReference>
<protein>
    <submittedName>
        <fullName evidence="2">XRE family transcriptional regulator</fullName>
    </submittedName>
</protein>
<dbReference type="InterPro" id="IPR001387">
    <property type="entry name" value="Cro/C1-type_HTH"/>
</dbReference>
<dbReference type="Proteomes" id="UP000284908">
    <property type="component" value="Unassembled WGS sequence"/>
</dbReference>
<proteinExistence type="predicted"/>
<name>A0A419NCN4_9GAMM</name>
<sequence>MLIKRLKEARLRAGLSQYRLGVLAGVDEASSSARMNQYEKGKHQPDQDTVKRIAKVLDVPVAYLYAEEDDLAALIIEFHESRKQSRSVQS</sequence>
<dbReference type="InterPro" id="IPR010982">
    <property type="entry name" value="Lambda_DNA-bd_dom_sf"/>
</dbReference>
<dbReference type="CDD" id="cd00093">
    <property type="entry name" value="HTH_XRE"/>
    <property type="match status" value="1"/>
</dbReference>
<dbReference type="OrthoDB" id="6006530at2"/>
<evidence type="ECO:0000313" key="3">
    <source>
        <dbReference type="Proteomes" id="UP000284908"/>
    </source>
</evidence>
<dbReference type="Pfam" id="PF01381">
    <property type="entry name" value="HTH_3"/>
    <property type="match status" value="1"/>
</dbReference>
<dbReference type="SMART" id="SM00530">
    <property type="entry name" value="HTH_XRE"/>
    <property type="match status" value="1"/>
</dbReference>
<comment type="caution">
    <text evidence="2">The sequence shown here is derived from an EMBL/GenBank/DDBJ whole genome shotgun (WGS) entry which is preliminary data.</text>
</comment>
<dbReference type="GO" id="GO:0003677">
    <property type="term" value="F:DNA binding"/>
    <property type="evidence" value="ECO:0007669"/>
    <property type="project" value="InterPro"/>
</dbReference>
<dbReference type="SUPFAM" id="SSF47413">
    <property type="entry name" value="lambda repressor-like DNA-binding domains"/>
    <property type="match status" value="1"/>
</dbReference>
<dbReference type="AlphaFoldDB" id="A0A419NCN4"/>